<dbReference type="VEuPathDB" id="FungiDB:AB675_11073"/>
<dbReference type="GO" id="GO:0005351">
    <property type="term" value="F:carbohydrate:proton symporter activity"/>
    <property type="evidence" value="ECO:0007669"/>
    <property type="project" value="TreeGrafter"/>
</dbReference>
<dbReference type="InterPro" id="IPR050360">
    <property type="entry name" value="MFS_Sugar_Transporters"/>
</dbReference>
<feature type="transmembrane region" description="Helical" evidence="8">
    <location>
        <begin position="396"/>
        <end position="417"/>
    </location>
</feature>
<keyword evidence="4 8" id="KW-0812">Transmembrane</keyword>
<evidence type="ECO:0000256" key="6">
    <source>
        <dbReference type="ARBA" id="ARBA00023136"/>
    </source>
</evidence>
<dbReference type="PROSITE" id="PS50850">
    <property type="entry name" value="MFS"/>
    <property type="match status" value="1"/>
</dbReference>
<feature type="transmembrane region" description="Helical" evidence="8">
    <location>
        <begin position="53"/>
        <end position="74"/>
    </location>
</feature>
<evidence type="ECO:0000259" key="9">
    <source>
        <dbReference type="PROSITE" id="PS50850"/>
    </source>
</evidence>
<keyword evidence="11" id="KW-1185">Reference proteome</keyword>
<dbReference type="InterPro" id="IPR036259">
    <property type="entry name" value="MFS_trans_sf"/>
</dbReference>
<dbReference type="GO" id="GO:0016020">
    <property type="term" value="C:membrane"/>
    <property type="evidence" value="ECO:0007669"/>
    <property type="project" value="UniProtKB-SubCell"/>
</dbReference>
<proteinExistence type="inferred from homology"/>
<dbReference type="InterPro" id="IPR005828">
    <property type="entry name" value="MFS_sugar_transport-like"/>
</dbReference>
<dbReference type="PANTHER" id="PTHR48022">
    <property type="entry name" value="PLASTIDIC GLUCOSE TRANSPORTER 4"/>
    <property type="match status" value="1"/>
</dbReference>
<dbReference type="InterPro" id="IPR020846">
    <property type="entry name" value="MFS_dom"/>
</dbReference>
<dbReference type="PRINTS" id="PR00171">
    <property type="entry name" value="SUGRTRNSPORT"/>
</dbReference>
<feature type="transmembrane region" description="Helical" evidence="8">
    <location>
        <begin position="95"/>
        <end position="119"/>
    </location>
</feature>
<evidence type="ECO:0000256" key="4">
    <source>
        <dbReference type="ARBA" id="ARBA00022692"/>
    </source>
</evidence>
<evidence type="ECO:0000256" key="3">
    <source>
        <dbReference type="ARBA" id="ARBA00022448"/>
    </source>
</evidence>
<accession>A0A0N1NX42</accession>
<keyword evidence="5 8" id="KW-1133">Transmembrane helix</keyword>
<feature type="transmembrane region" description="Helical" evidence="8">
    <location>
        <begin position="423"/>
        <end position="443"/>
    </location>
</feature>
<dbReference type="EMBL" id="LFJN01000069">
    <property type="protein sequence ID" value="KPI34302.1"/>
    <property type="molecule type" value="Genomic_DNA"/>
</dbReference>
<feature type="transmembrane region" description="Helical" evidence="8">
    <location>
        <begin position="12"/>
        <end position="33"/>
    </location>
</feature>
<dbReference type="AlphaFoldDB" id="A0A0N1NX42"/>
<evidence type="ECO:0000313" key="10">
    <source>
        <dbReference type="EMBL" id="KPI34302.1"/>
    </source>
</evidence>
<keyword evidence="3" id="KW-0813">Transport</keyword>
<feature type="region of interest" description="Disordered" evidence="7">
    <location>
        <begin position="473"/>
        <end position="515"/>
    </location>
</feature>
<evidence type="ECO:0000256" key="2">
    <source>
        <dbReference type="ARBA" id="ARBA00010992"/>
    </source>
</evidence>
<evidence type="ECO:0000313" key="11">
    <source>
        <dbReference type="Proteomes" id="UP000038010"/>
    </source>
</evidence>
<feature type="transmembrane region" description="Helical" evidence="8">
    <location>
        <begin position="170"/>
        <end position="187"/>
    </location>
</feature>
<dbReference type="OrthoDB" id="2544694at2759"/>
<evidence type="ECO:0000256" key="7">
    <source>
        <dbReference type="SAM" id="MobiDB-lite"/>
    </source>
</evidence>
<evidence type="ECO:0000256" key="1">
    <source>
        <dbReference type="ARBA" id="ARBA00004141"/>
    </source>
</evidence>
<keyword evidence="10" id="KW-0762">Sugar transport</keyword>
<name>A0A0N1NX42_9EURO</name>
<evidence type="ECO:0000256" key="8">
    <source>
        <dbReference type="SAM" id="Phobius"/>
    </source>
</evidence>
<comment type="subcellular location">
    <subcellularLocation>
        <location evidence="1">Membrane</location>
        <topology evidence="1">Multi-pass membrane protein</topology>
    </subcellularLocation>
</comment>
<feature type="transmembrane region" description="Helical" evidence="8">
    <location>
        <begin position="348"/>
        <end position="375"/>
    </location>
</feature>
<dbReference type="PANTHER" id="PTHR48022:SF68">
    <property type="entry name" value="MAJOR FACILITATOR SUPERFAMILY (MFS) PROFILE DOMAIN-CONTAINING PROTEIN-RELATED"/>
    <property type="match status" value="1"/>
</dbReference>
<comment type="similarity">
    <text evidence="2">Belongs to the major facilitator superfamily. Sugar transporter (TC 2.A.1.1) family.</text>
</comment>
<evidence type="ECO:0000256" key="5">
    <source>
        <dbReference type="ARBA" id="ARBA00022989"/>
    </source>
</evidence>
<organism evidence="10 11">
    <name type="scientific">Cyphellophora attinorum</name>
    <dbReference type="NCBI Taxonomy" id="1664694"/>
    <lineage>
        <taxon>Eukaryota</taxon>
        <taxon>Fungi</taxon>
        <taxon>Dikarya</taxon>
        <taxon>Ascomycota</taxon>
        <taxon>Pezizomycotina</taxon>
        <taxon>Eurotiomycetes</taxon>
        <taxon>Chaetothyriomycetidae</taxon>
        <taxon>Chaetothyriales</taxon>
        <taxon>Cyphellophoraceae</taxon>
        <taxon>Cyphellophora</taxon>
    </lineage>
</organism>
<dbReference type="InterPro" id="IPR003663">
    <property type="entry name" value="Sugar/inositol_transpt"/>
</dbReference>
<dbReference type="Gene3D" id="1.20.1250.20">
    <property type="entry name" value="MFS general substrate transporter like domains"/>
    <property type="match status" value="1"/>
</dbReference>
<dbReference type="Pfam" id="PF00083">
    <property type="entry name" value="Sugar_tr"/>
    <property type="match status" value="1"/>
</dbReference>
<dbReference type="Proteomes" id="UP000038010">
    <property type="component" value="Unassembled WGS sequence"/>
</dbReference>
<feature type="domain" description="Major facilitator superfamily (MFS) profile" evidence="9">
    <location>
        <begin position="12"/>
        <end position="447"/>
    </location>
</feature>
<sequence length="542" mass="59065">MAPSLLDKQSQVVFFSATAIALYGYDQGMMSLINTNNDYLSTMGIAEEDPLVGVIVAVYYLGCTVGAILASWLSNTHGRKLSIIVCLTTASIGNLIMFLAGYNGMSGAIYVMLIGRIVMGLGLSEDDARGTALAQEFQANIFGLNMAFIVNLALTHNLGKFNQWAWRSPIIIMQVFPAVMMAVAGLLPETPRWYVLHEKPEKAEKSIAKVWGQDAVDERIKSLKEAHEKELEDGSGKLTYADLCLPGRDQFHPTVITVMGQVNQALTGYGAVSVYGPQIFELLGFQVTDAEYLTMGNYLFYFGMMTLAWILIDRKGRRWLLVSGSFWLAVSFALLTLLGGLASNRGSLGIPLLATGVPGIITLYLATAAFGICWLTPPFLIPTEIYPSSCRAQGSAISVIIWGLANFTITLLTPIGFNNLEYWLFAAFAVTNGFAGVWTWAYIPESGHRSFEENQKFFEEAEKEGSWRVGRVKGGEWRNLPNGGGGEGDEEEQDGGGARKKNGNGGDERRHCWGGGTAIDRGSVVVQAMSPLEAWNLSYGIT</sequence>
<dbReference type="GeneID" id="28731768"/>
<dbReference type="SUPFAM" id="SSF103473">
    <property type="entry name" value="MFS general substrate transporter"/>
    <property type="match status" value="1"/>
</dbReference>
<gene>
    <name evidence="10" type="ORF">AB675_11073</name>
</gene>
<protein>
    <submittedName>
        <fullName evidence="10">Sugar transporter STL1</fullName>
    </submittedName>
</protein>
<feature type="transmembrane region" description="Helical" evidence="8">
    <location>
        <begin position="319"/>
        <end position="342"/>
    </location>
</feature>
<feature type="transmembrane region" description="Helical" evidence="8">
    <location>
        <begin position="292"/>
        <end position="312"/>
    </location>
</feature>
<feature type="transmembrane region" description="Helical" evidence="8">
    <location>
        <begin position="139"/>
        <end position="158"/>
    </location>
</feature>
<reference evidence="10 11" key="1">
    <citation type="submission" date="2015-06" db="EMBL/GenBank/DDBJ databases">
        <title>Draft genome of the ant-associated black yeast Phialophora attae CBS 131958.</title>
        <authorList>
            <person name="Moreno L.F."/>
            <person name="Stielow B.J."/>
            <person name="de Hoog S."/>
            <person name="Vicente V.A."/>
            <person name="Weiss V.A."/>
            <person name="de Vries M."/>
            <person name="Cruz L.M."/>
            <person name="Souza E.M."/>
        </authorList>
    </citation>
    <scope>NUCLEOTIDE SEQUENCE [LARGE SCALE GENOMIC DNA]</scope>
    <source>
        <strain evidence="10 11">CBS 131958</strain>
    </source>
</reference>
<comment type="caution">
    <text evidence="10">The sequence shown here is derived from an EMBL/GenBank/DDBJ whole genome shotgun (WGS) entry which is preliminary data.</text>
</comment>
<keyword evidence="6 8" id="KW-0472">Membrane</keyword>
<dbReference type="RefSeq" id="XP_017994265.1">
    <property type="nucleotide sequence ID" value="XM_018139888.1"/>
</dbReference>